<accession>A0ABU3PGW3</accession>
<dbReference type="EC" id="2.4.-.-" evidence="2"/>
<sequence length="409" mass="44304">MKIGILGHGFIEWGGGLDFLRLICGSLASAAPEAELHLLLPTKGPRLAAREALRAVKRGLKRAIGLPAIRAKTPDVRHIAELIKGSATTLYAHEIDAGLGAIEAAARRLQLDVVLPCVQPMRGSQLPWIGYIADFQHTHLPHFFSADEIARRDANFADMLKSAACVIVNAEAVAADIAAFSPDCRAKIVALPFSAAPNPQWLQADEAPLAKYDITAPYFIISNQFWQHKDHRCAYRAFAQLTRQHQDVQLVCTGETSDFRNPDHFKQLCEEARLLGIESRLKVLGLIPKREQIALMKQAVAVVQPTLFEGGPGGGSVFDAVALGIPAIVSDVAVNREIREDTVFFFEAGNADSLAMAMAEQLRNPVKVRKTTAELISAGLARRQACGKALLRACTAVQEAMGPSANLKS</sequence>
<keyword evidence="3" id="KW-1185">Reference proteome</keyword>
<reference evidence="2" key="1">
    <citation type="submission" date="2023-09" db="EMBL/GenBank/DDBJ databases">
        <title>Paucibacter sp. APW11 Genome sequencing and assembly.</title>
        <authorList>
            <person name="Kim I."/>
        </authorList>
    </citation>
    <scope>NUCLEOTIDE SEQUENCE</scope>
    <source>
        <strain evidence="2">APW11</strain>
    </source>
</reference>
<protein>
    <submittedName>
        <fullName evidence="2">Glycosyltransferase</fullName>
        <ecNumber evidence="2">2.4.-.-</ecNumber>
    </submittedName>
</protein>
<dbReference type="RefSeq" id="WP_315652142.1">
    <property type="nucleotide sequence ID" value="NZ_JAVXZY010000008.1"/>
</dbReference>
<dbReference type="EMBL" id="JAVXZY010000008">
    <property type="protein sequence ID" value="MDT9001261.1"/>
    <property type="molecule type" value="Genomic_DNA"/>
</dbReference>
<organism evidence="2 3">
    <name type="scientific">Roseateles aquae</name>
    <dbReference type="NCBI Taxonomy" id="3077235"/>
    <lineage>
        <taxon>Bacteria</taxon>
        <taxon>Pseudomonadati</taxon>
        <taxon>Pseudomonadota</taxon>
        <taxon>Betaproteobacteria</taxon>
        <taxon>Burkholderiales</taxon>
        <taxon>Sphaerotilaceae</taxon>
        <taxon>Roseateles</taxon>
    </lineage>
</organism>
<feature type="domain" description="Glycosyl transferase family 1" evidence="1">
    <location>
        <begin position="216"/>
        <end position="370"/>
    </location>
</feature>
<name>A0ABU3PGW3_9BURK</name>
<dbReference type="Pfam" id="PF00534">
    <property type="entry name" value="Glycos_transf_1"/>
    <property type="match status" value="1"/>
</dbReference>
<proteinExistence type="predicted"/>
<gene>
    <name evidence="2" type="ORF">RQP53_18425</name>
</gene>
<evidence type="ECO:0000313" key="3">
    <source>
        <dbReference type="Proteomes" id="UP001246372"/>
    </source>
</evidence>
<evidence type="ECO:0000313" key="2">
    <source>
        <dbReference type="EMBL" id="MDT9001261.1"/>
    </source>
</evidence>
<dbReference type="InterPro" id="IPR001296">
    <property type="entry name" value="Glyco_trans_1"/>
</dbReference>
<comment type="caution">
    <text evidence="2">The sequence shown here is derived from an EMBL/GenBank/DDBJ whole genome shotgun (WGS) entry which is preliminary data.</text>
</comment>
<dbReference type="GO" id="GO:0016757">
    <property type="term" value="F:glycosyltransferase activity"/>
    <property type="evidence" value="ECO:0007669"/>
    <property type="project" value="UniProtKB-KW"/>
</dbReference>
<evidence type="ECO:0000259" key="1">
    <source>
        <dbReference type="Pfam" id="PF00534"/>
    </source>
</evidence>
<dbReference type="Proteomes" id="UP001246372">
    <property type="component" value="Unassembled WGS sequence"/>
</dbReference>
<dbReference type="SUPFAM" id="SSF53756">
    <property type="entry name" value="UDP-Glycosyltransferase/glycogen phosphorylase"/>
    <property type="match status" value="1"/>
</dbReference>
<keyword evidence="2" id="KW-0328">Glycosyltransferase</keyword>
<dbReference type="Gene3D" id="3.40.50.2000">
    <property type="entry name" value="Glycogen Phosphorylase B"/>
    <property type="match status" value="1"/>
</dbReference>
<keyword evidence="2" id="KW-0808">Transferase</keyword>
<dbReference type="PANTHER" id="PTHR46401">
    <property type="entry name" value="GLYCOSYLTRANSFERASE WBBK-RELATED"/>
    <property type="match status" value="1"/>
</dbReference>
<dbReference type="PANTHER" id="PTHR46401:SF8">
    <property type="entry name" value="BLL6006 PROTEIN"/>
    <property type="match status" value="1"/>
</dbReference>